<dbReference type="InterPro" id="IPR026286">
    <property type="entry name" value="MaiA/AMDase"/>
</dbReference>
<proteinExistence type="predicted"/>
<dbReference type="Pfam" id="PF17645">
    <property type="entry name" value="Amdase"/>
    <property type="match status" value="1"/>
</dbReference>
<dbReference type="Gene3D" id="3.40.50.12500">
    <property type="match status" value="1"/>
</dbReference>
<dbReference type="Pfam" id="PF01590">
    <property type="entry name" value="GAF"/>
    <property type="match status" value="1"/>
</dbReference>
<dbReference type="InterPro" id="IPR003018">
    <property type="entry name" value="GAF"/>
</dbReference>
<evidence type="ECO:0000313" key="3">
    <source>
        <dbReference type="Proteomes" id="UP000283474"/>
    </source>
</evidence>
<reference evidence="2 3" key="1">
    <citation type="submission" date="2017-08" db="EMBL/GenBank/DDBJ databases">
        <authorList>
            <person name="Park S.-J."/>
            <person name="Kim H."/>
        </authorList>
    </citation>
    <scope>NUCLEOTIDE SEQUENCE [LARGE SCALE GENOMIC DNA]</scope>
    <source>
        <strain evidence="3">ye3</strain>
    </source>
</reference>
<dbReference type="InterPro" id="IPR053714">
    <property type="entry name" value="Iso_Racemase_Enz_sf"/>
</dbReference>
<dbReference type="KEGG" id="pus:CKA81_12680"/>
<dbReference type="PANTHER" id="PTHR40267">
    <property type="entry name" value="BLR3294 PROTEIN"/>
    <property type="match status" value="1"/>
</dbReference>
<organism evidence="2 3">
    <name type="scientific">Pollutimonas thiosulfatoxidans</name>
    <dbReference type="NCBI Taxonomy" id="2028345"/>
    <lineage>
        <taxon>Bacteria</taxon>
        <taxon>Pseudomonadati</taxon>
        <taxon>Pseudomonadota</taxon>
        <taxon>Betaproteobacteria</taxon>
        <taxon>Burkholderiales</taxon>
        <taxon>Alcaligenaceae</taxon>
        <taxon>Pollutimonas</taxon>
    </lineage>
</organism>
<dbReference type="Proteomes" id="UP000283474">
    <property type="component" value="Chromosome"/>
</dbReference>
<dbReference type="SUPFAM" id="SSF55781">
    <property type="entry name" value="GAF domain-like"/>
    <property type="match status" value="1"/>
</dbReference>
<sequence length="403" mass="43660">MSIRLKKIDSLHSLKKIGFITPSSNTALEPLTNLMLHQISDRASVHYSRVGVKTLSLDEKDVNQFQTAKMAEAARLLADAGVDSILWNGTSGAWSGKGFEADQEICKDITKQTGLPASTSSLAQLEVLAYYGIEKFGLATPYTEEPHRQMAATYGSAGFEVVSGARLDIATNQLIGGTSFETIKQLLRDADSPEAECLVVGCTNLAAAVVLDEMEHELGKPIFDSVAVTLWQALRMAEINNPLHGWGKLLRDHEVVEALDAILADLLDKTQASRTTIRLDVPQLNIGVDDVYAEATAPGVASLKLDSSLNQRSLATVQWLDKNRKMLIQEDCINTEVPAPKALVGVYGVKAQVLGPLVSQGQLSGWISVHHIPGTRPWTENDIAAMQHAMNEAKAVLDKAGWV</sequence>
<accession>A0A410GE73</accession>
<dbReference type="EMBL" id="CP022987">
    <property type="protein sequence ID" value="QAA94591.1"/>
    <property type="molecule type" value="Genomic_DNA"/>
</dbReference>
<protein>
    <recommendedName>
        <fullName evidence="1">GAF domain-containing protein</fullName>
    </recommendedName>
</protein>
<evidence type="ECO:0000313" key="2">
    <source>
        <dbReference type="EMBL" id="QAA94591.1"/>
    </source>
</evidence>
<name>A0A410GE73_9BURK</name>
<dbReference type="PANTHER" id="PTHR40267:SF1">
    <property type="entry name" value="BLR3294 PROTEIN"/>
    <property type="match status" value="1"/>
</dbReference>
<dbReference type="AlphaFoldDB" id="A0A410GE73"/>
<dbReference type="OrthoDB" id="6836758at2"/>
<feature type="domain" description="GAF" evidence="1">
    <location>
        <begin position="256"/>
        <end position="392"/>
    </location>
</feature>
<evidence type="ECO:0000259" key="1">
    <source>
        <dbReference type="Pfam" id="PF01590"/>
    </source>
</evidence>
<dbReference type="InterPro" id="IPR029016">
    <property type="entry name" value="GAF-like_dom_sf"/>
</dbReference>
<dbReference type="Gene3D" id="3.30.450.40">
    <property type="match status" value="1"/>
</dbReference>
<keyword evidence="3" id="KW-1185">Reference proteome</keyword>
<gene>
    <name evidence="2" type="ORF">CKA81_12680</name>
</gene>